<dbReference type="InterPro" id="IPR017896">
    <property type="entry name" value="4Fe4S_Fe-S-bd"/>
</dbReference>
<dbReference type="CDD" id="cd07034">
    <property type="entry name" value="TPP_PYR_PFOR_IOR-alpha_like"/>
    <property type="match status" value="1"/>
</dbReference>
<dbReference type="InterPro" id="IPR002880">
    <property type="entry name" value="Pyrv_Fd/Flavodoxin_OxRdtase_N"/>
</dbReference>
<organism evidence="3 4">
    <name type="scientific">Zhongshania aquimaris</name>
    <dbReference type="NCBI Taxonomy" id="2857107"/>
    <lineage>
        <taxon>Bacteria</taxon>
        <taxon>Pseudomonadati</taxon>
        <taxon>Pseudomonadota</taxon>
        <taxon>Gammaproteobacteria</taxon>
        <taxon>Cellvibrionales</taxon>
        <taxon>Spongiibacteraceae</taxon>
        <taxon>Zhongshania</taxon>
    </lineage>
</organism>
<dbReference type="EMBL" id="JAHWDQ010000001">
    <property type="protein sequence ID" value="MBW2939913.1"/>
    <property type="molecule type" value="Genomic_DNA"/>
</dbReference>
<dbReference type="InterPro" id="IPR011766">
    <property type="entry name" value="TPP_enzyme_TPP-bd"/>
</dbReference>
<dbReference type="PANTHER" id="PTHR48084:SF3">
    <property type="entry name" value="SUBUNIT OF PYRUVATE:FLAVODOXIN OXIDOREDUCTASE"/>
    <property type="match status" value="1"/>
</dbReference>
<dbReference type="Proteomes" id="UP001166291">
    <property type="component" value="Unassembled WGS sequence"/>
</dbReference>
<sequence>MSDFSLSDKYTATSGRIYVTGSQALTRLPIMQNQRDAKQGLNTAGFISGYRGSPLGVYDLALWQAEKYLKEHQIHFQPGVNEDLAATAVWGSQQVSSIGESLYDGVFSMWYGKGPGVDRSGDPLKHGNWAGASKHGGVLVLCGDDHSARSSTTAHQSEHALIHFGMPILNPASVQEYLDYGLYGFALSRYCGAWIGFKCVTDTVEASASVSIDPERVCIAEPKDYPLPAGGLNLQQGLIPIQSESLMLERLEAAKAFVRANKLDITKFGGGSKKLGIVTTGKAYLDLMDALSQLGINETEAEQLGIAVYKVAMVWPLEPEGLKEFASNCETLMVIEEKRPIIEEQIAALLINLSDSLRPKVIGKFDLHGKPLLPSNGELSPGIIAQKLTGEILARCENTQQLKQNLFDLETNLATQKQLPANQGVLARLPSFCAGCPHNTSTKVPEGSVAHGGIGCHGLAVWLPGRNTVGLTHMGGEGATWIGQAPFMKRNHVFQNMGDGTYFHSGLLAIRANVAAKTNITYKILVNGAISMTGGQPIEGESFNGEITAPHVAQQIYAEGVQRIALVTDDLLRHHDRSQFPSITSFHHRDELDQLQRQIRDVKGTSAIIYEQACATERRRLRKRGEYPDVDKRTFINQDVCEGCGDCGVQSNCIAIEPVETRFGRKRKINQSVCNKDFSCVKGMCPSFVTVTGGKLRASTNAAGDIDPTLFATLSEPVSKLSGGDCNILVAGIGGSGIITLGALLGVAAHMEGKACSVLDLTGLAQRNGPVTSHIRLAIEGQLELSTRIPEGAADLVLAADLVVASSGQVLPTLSQNRSSVVYNSYIAPTNAFASNADLSFDSSKMEVALQTRTRNGQAWGIDATGIASKLLGNAIGANSFLLGIAYQQGLIPLKQESLEKAIRLNGAEIEMNLHAFRLGRLSVVSPEKLEDLLTPSQVVRLVQADTLEQFVAERVEWLSDYQDPTYAQQYKALVDKVVATEIDVTGTHGPLSKAVARYYSKLLAYKDEYEVARLYTRPEFMARVRDQFDGDFKLSINLAPPLLSRRDPNTGRYAKKEFGAWILSAFKLLARLKVLRGTPLDIFGYSTHRRQERQLISEYKTMLEDLLPTLTKDNHALAVKLACLPERIRGYDVVKEEHLHRAEVEKMRLLAEYQDGGKQVIEKAKVSP</sequence>
<dbReference type="InterPro" id="IPR019752">
    <property type="entry name" value="Pyrv/ketoisovalerate_OxRed_cat"/>
</dbReference>
<dbReference type="Pfam" id="PF20169">
    <property type="entry name" value="DUF6537"/>
    <property type="match status" value="1"/>
</dbReference>
<dbReference type="NCBIfam" id="NF009589">
    <property type="entry name" value="PRK13030.1"/>
    <property type="match status" value="1"/>
</dbReference>
<evidence type="ECO:0000256" key="1">
    <source>
        <dbReference type="ARBA" id="ARBA00023002"/>
    </source>
</evidence>
<evidence type="ECO:0000313" key="4">
    <source>
        <dbReference type="Proteomes" id="UP001166291"/>
    </source>
</evidence>
<evidence type="ECO:0000313" key="3">
    <source>
        <dbReference type="EMBL" id="MBW2939913.1"/>
    </source>
</evidence>
<reference evidence="3" key="1">
    <citation type="submission" date="2021-07" db="EMBL/GenBank/DDBJ databases">
        <title>Zhongshania sp. CAU 1632 isolated from seawater.</title>
        <authorList>
            <person name="Kim W."/>
        </authorList>
    </citation>
    <scope>NUCLEOTIDE SEQUENCE</scope>
    <source>
        <strain evidence="3">CAU 1632</strain>
    </source>
</reference>
<dbReference type="PROSITE" id="PS51379">
    <property type="entry name" value="4FE4S_FER_2"/>
    <property type="match status" value="1"/>
</dbReference>
<dbReference type="PANTHER" id="PTHR48084">
    <property type="entry name" value="2-OXOGLUTARATE OXIDOREDUCTASE SUBUNIT KORB-RELATED"/>
    <property type="match status" value="1"/>
</dbReference>
<keyword evidence="4" id="KW-1185">Reference proteome</keyword>
<dbReference type="InterPro" id="IPR046667">
    <property type="entry name" value="DUF6537"/>
</dbReference>
<feature type="domain" description="4Fe-4S ferredoxin-type" evidence="2">
    <location>
        <begin position="632"/>
        <end position="661"/>
    </location>
</feature>
<gene>
    <name evidence="3" type="ORF">KXJ70_03960</name>
</gene>
<dbReference type="Pfam" id="PF01558">
    <property type="entry name" value="POR"/>
    <property type="match status" value="1"/>
</dbReference>
<proteinExistence type="predicted"/>
<dbReference type="InterPro" id="IPR051457">
    <property type="entry name" value="2-oxoacid:Fd_oxidoreductase"/>
</dbReference>
<comment type="caution">
    <text evidence="3">The sequence shown here is derived from an EMBL/GenBank/DDBJ whole genome shotgun (WGS) entry which is preliminary data.</text>
</comment>
<dbReference type="RefSeq" id="WP_219042148.1">
    <property type="nucleotide sequence ID" value="NZ_JAHWDQ010000001.1"/>
</dbReference>
<accession>A0ABS6VNM6</accession>
<dbReference type="Pfam" id="PF02775">
    <property type="entry name" value="TPP_enzyme_C"/>
    <property type="match status" value="1"/>
</dbReference>
<keyword evidence="1" id="KW-0560">Oxidoreductase</keyword>
<protein>
    <submittedName>
        <fullName evidence="3">Indolepyruvate ferredoxin oxidoreductase family protein</fullName>
    </submittedName>
</protein>
<evidence type="ECO:0000259" key="2">
    <source>
        <dbReference type="PROSITE" id="PS51379"/>
    </source>
</evidence>
<name>A0ABS6VNM6_9GAMM</name>
<dbReference type="NCBIfam" id="NF009588">
    <property type="entry name" value="PRK13029.1"/>
    <property type="match status" value="1"/>
</dbReference>